<dbReference type="PANTHER" id="PTHR43834">
    <property type="entry name" value="GTPASE DER"/>
    <property type="match status" value="1"/>
</dbReference>
<dbReference type="Pfam" id="PF14714">
    <property type="entry name" value="KH_dom-like"/>
    <property type="match status" value="1"/>
</dbReference>
<feature type="binding site" evidence="8">
    <location>
        <begin position="24"/>
        <end position="31"/>
    </location>
    <ligand>
        <name>GTP</name>
        <dbReference type="ChEBI" id="CHEBI:37565"/>
        <label>1</label>
    </ligand>
</feature>
<dbReference type="GO" id="GO:0042254">
    <property type="term" value="P:ribosome biogenesis"/>
    <property type="evidence" value="ECO:0007669"/>
    <property type="project" value="UniProtKB-KW"/>
</dbReference>
<feature type="binding site" evidence="8">
    <location>
        <begin position="133"/>
        <end position="136"/>
    </location>
    <ligand>
        <name>GTP</name>
        <dbReference type="ChEBI" id="CHEBI:37565"/>
        <label>1</label>
    </ligand>
</feature>
<name>A0A451AK76_9GAMM</name>
<feature type="binding site" evidence="8">
    <location>
        <begin position="326"/>
        <end position="329"/>
    </location>
    <ligand>
        <name>GTP</name>
        <dbReference type="ChEBI" id="CHEBI:37565"/>
        <label>2</label>
    </ligand>
</feature>
<dbReference type="NCBIfam" id="TIGR00231">
    <property type="entry name" value="small_GTP"/>
    <property type="match status" value="2"/>
</dbReference>
<organism evidence="13">
    <name type="scientific">Candidatus Kentrum sp. UNK</name>
    <dbReference type="NCBI Taxonomy" id="2126344"/>
    <lineage>
        <taxon>Bacteria</taxon>
        <taxon>Pseudomonadati</taxon>
        <taxon>Pseudomonadota</taxon>
        <taxon>Gammaproteobacteria</taxon>
        <taxon>Candidatus Kentrum</taxon>
    </lineage>
</organism>
<dbReference type="InterPro" id="IPR005225">
    <property type="entry name" value="Small_GTP-bd"/>
</dbReference>
<evidence type="ECO:0000256" key="7">
    <source>
        <dbReference type="ARBA" id="ARBA00032345"/>
    </source>
</evidence>
<feature type="binding site" evidence="8">
    <location>
        <begin position="261"/>
        <end position="265"/>
    </location>
    <ligand>
        <name>GTP</name>
        <dbReference type="ChEBI" id="CHEBI:37565"/>
        <label>2</label>
    </ligand>
</feature>
<dbReference type="InterPro" id="IPR016484">
    <property type="entry name" value="GTPase_Der"/>
</dbReference>
<dbReference type="Gene3D" id="3.40.50.300">
    <property type="entry name" value="P-loop containing nucleotide triphosphate hydrolases"/>
    <property type="match status" value="2"/>
</dbReference>
<dbReference type="AlphaFoldDB" id="A0A451AK76"/>
<evidence type="ECO:0000256" key="5">
    <source>
        <dbReference type="ARBA" id="ARBA00022741"/>
    </source>
</evidence>
<dbReference type="InterPro" id="IPR006073">
    <property type="entry name" value="GTP-bd"/>
</dbReference>
<gene>
    <name evidence="8" type="primary">der</name>
    <name evidence="13" type="ORF">BECKUNK1418G_GA0071005_10907</name>
    <name evidence="14" type="ORF">BECKUNK1418H_GA0071006_10918</name>
</gene>
<keyword evidence="3 8" id="KW-0690">Ribosome biogenesis</keyword>
<dbReference type="PROSITE" id="PS51712">
    <property type="entry name" value="G_ENGA"/>
    <property type="match status" value="2"/>
</dbReference>
<comment type="function">
    <text evidence="8 10">GTPase that plays an essential role in the late steps of ribosome biogenesis.</text>
</comment>
<dbReference type="SMART" id="SM00382">
    <property type="entry name" value="AAA"/>
    <property type="match status" value="2"/>
</dbReference>
<feature type="domain" description="EngA-type G" evidence="12">
    <location>
        <begin position="208"/>
        <end position="381"/>
    </location>
</feature>
<keyword evidence="5 8" id="KW-0547">Nucleotide-binding</keyword>
<dbReference type="EMBL" id="CAADGD010000091">
    <property type="protein sequence ID" value="VFK72012.1"/>
    <property type="molecule type" value="Genomic_DNA"/>
</dbReference>
<feature type="binding site" evidence="8">
    <location>
        <begin position="214"/>
        <end position="221"/>
    </location>
    <ligand>
        <name>GTP</name>
        <dbReference type="ChEBI" id="CHEBI:37565"/>
        <label>2</label>
    </ligand>
</feature>
<evidence type="ECO:0000313" key="13">
    <source>
        <dbReference type="EMBL" id="VFK66383.1"/>
    </source>
</evidence>
<dbReference type="Gene3D" id="3.30.300.20">
    <property type="match status" value="1"/>
</dbReference>
<comment type="subunit">
    <text evidence="8">Associates with the 50S ribosomal subunit.</text>
</comment>
<evidence type="ECO:0000256" key="2">
    <source>
        <dbReference type="ARBA" id="ARBA00020953"/>
    </source>
</evidence>
<evidence type="ECO:0000256" key="8">
    <source>
        <dbReference type="HAMAP-Rule" id="MF_00195"/>
    </source>
</evidence>
<dbReference type="SUPFAM" id="SSF52540">
    <property type="entry name" value="P-loop containing nucleoside triphosphate hydrolases"/>
    <property type="match status" value="2"/>
</dbReference>
<dbReference type="InterPro" id="IPR031166">
    <property type="entry name" value="G_ENGA"/>
</dbReference>
<dbReference type="InterPro" id="IPR003593">
    <property type="entry name" value="AAA+_ATPase"/>
</dbReference>
<keyword evidence="6 8" id="KW-0342">GTP-binding</keyword>
<dbReference type="InterPro" id="IPR027417">
    <property type="entry name" value="P-loop_NTPase"/>
</dbReference>
<feature type="binding site" evidence="8">
    <location>
        <begin position="71"/>
        <end position="75"/>
    </location>
    <ligand>
        <name>GTP</name>
        <dbReference type="ChEBI" id="CHEBI:37565"/>
        <label>1</label>
    </ligand>
</feature>
<dbReference type="HAMAP" id="MF_00195">
    <property type="entry name" value="GTPase_Der"/>
    <property type="match status" value="1"/>
</dbReference>
<dbReference type="Pfam" id="PF01926">
    <property type="entry name" value="MMR_HSR1"/>
    <property type="match status" value="2"/>
</dbReference>
<keyword evidence="4 10" id="KW-0677">Repeat</keyword>
<sequence length="493" mass="54212">MSVRGEASLVICEDKMLPVVAIVGRPNVGKSTLFNCLTRSRDALVANEPGLTRDRQYGTGKVGHAPYLLIDTGGLTDDPADLSRLTVEQTLTALRETDITLFLVDARQGLTPVDQEIATRLRPFGTSVVVVANKIDGLDERIVTADFHALGLGDPWPIAAVHGRGVTSMMADVTARFLPSRQEDAPPSSAEDAPFDPPYPDQDRPSDVRVAIIGRPNVGKSTLVNHLLGETRVVVHDHPGTTRDSIAIPLTRAGKSYVLIDTAGIRRRARVSEKIEKFSIIKSLQSIEAADVAIMLIDALEGVTDQDLHLIGFIVETGRALVIGVNKWDATAQDSRRQVHATLERKLPFVDFIPIHTISARFGAGVTSLFRSVDAAWKSASRGLSTPVLTNILREAVARHPPPLTRRRRIKLRYAHQGGRKPPVIIVHGNQTGDVPESYRRYLAGAFRQALQLTGTPVRVEFRTGENPYKGRRNLLTPRQLRKRARLLKHVKR</sequence>
<feature type="domain" description="EngA-type G" evidence="12">
    <location>
        <begin position="18"/>
        <end position="181"/>
    </location>
</feature>
<evidence type="ECO:0000256" key="4">
    <source>
        <dbReference type="ARBA" id="ARBA00022737"/>
    </source>
</evidence>
<proteinExistence type="inferred from homology"/>
<dbReference type="PANTHER" id="PTHR43834:SF6">
    <property type="entry name" value="GTPASE DER"/>
    <property type="match status" value="1"/>
</dbReference>
<evidence type="ECO:0000259" key="12">
    <source>
        <dbReference type="PROSITE" id="PS51712"/>
    </source>
</evidence>
<dbReference type="CDD" id="cd01895">
    <property type="entry name" value="EngA2"/>
    <property type="match status" value="1"/>
</dbReference>
<dbReference type="EMBL" id="CAADFZ010000090">
    <property type="protein sequence ID" value="VFK66383.1"/>
    <property type="molecule type" value="Genomic_DNA"/>
</dbReference>
<dbReference type="FunFam" id="3.30.300.20:FF:000004">
    <property type="entry name" value="GTPase Der"/>
    <property type="match status" value="1"/>
</dbReference>
<evidence type="ECO:0000256" key="3">
    <source>
        <dbReference type="ARBA" id="ARBA00022517"/>
    </source>
</evidence>
<evidence type="ECO:0000256" key="1">
    <source>
        <dbReference type="ARBA" id="ARBA00008279"/>
    </source>
</evidence>
<accession>A0A451AK76</accession>
<dbReference type="CDD" id="cd01894">
    <property type="entry name" value="EngA1"/>
    <property type="match status" value="1"/>
</dbReference>
<comment type="similarity">
    <text evidence="1 8 9 10">Belongs to the TRAFAC class TrmE-Era-EngA-EngB-Septin-like GTPase superfamily. EngA (Der) GTPase family.</text>
</comment>
<evidence type="ECO:0000256" key="10">
    <source>
        <dbReference type="RuleBase" id="RU004481"/>
    </source>
</evidence>
<dbReference type="GO" id="GO:0043022">
    <property type="term" value="F:ribosome binding"/>
    <property type="evidence" value="ECO:0007669"/>
    <property type="project" value="TreeGrafter"/>
</dbReference>
<evidence type="ECO:0000256" key="11">
    <source>
        <dbReference type="SAM" id="MobiDB-lite"/>
    </source>
</evidence>
<protein>
    <recommendedName>
        <fullName evidence="2 8">GTPase Der</fullName>
    </recommendedName>
    <alternativeName>
        <fullName evidence="7 8">GTP-binding protein EngA</fullName>
    </alternativeName>
</protein>
<reference evidence="13" key="1">
    <citation type="submission" date="2019-02" db="EMBL/GenBank/DDBJ databases">
        <authorList>
            <person name="Gruber-Vodicka R. H."/>
            <person name="Seah K. B. B."/>
        </authorList>
    </citation>
    <scope>NUCLEOTIDE SEQUENCE</scope>
    <source>
        <strain evidence="14">BECK_BY19</strain>
        <strain evidence="13">BECK_BY8</strain>
    </source>
</reference>
<dbReference type="PRINTS" id="PR00326">
    <property type="entry name" value="GTP1OBG"/>
</dbReference>
<dbReference type="NCBIfam" id="TIGR03594">
    <property type="entry name" value="GTPase_EngA"/>
    <property type="match status" value="1"/>
</dbReference>
<dbReference type="InterPro" id="IPR032859">
    <property type="entry name" value="KH_dom-like"/>
</dbReference>
<evidence type="ECO:0000256" key="6">
    <source>
        <dbReference type="ARBA" id="ARBA00023134"/>
    </source>
</evidence>
<evidence type="ECO:0000256" key="9">
    <source>
        <dbReference type="PROSITE-ProRule" id="PRU01049"/>
    </source>
</evidence>
<feature type="region of interest" description="Disordered" evidence="11">
    <location>
        <begin position="180"/>
        <end position="205"/>
    </location>
</feature>
<evidence type="ECO:0000313" key="14">
    <source>
        <dbReference type="EMBL" id="VFK72012.1"/>
    </source>
</evidence>
<dbReference type="PIRSF" id="PIRSF006485">
    <property type="entry name" value="GTP-binding_EngA"/>
    <property type="match status" value="1"/>
</dbReference>
<dbReference type="FunFam" id="3.40.50.300:FF:000040">
    <property type="entry name" value="GTPase Der"/>
    <property type="match status" value="1"/>
</dbReference>
<dbReference type="GO" id="GO:0005525">
    <property type="term" value="F:GTP binding"/>
    <property type="evidence" value="ECO:0007669"/>
    <property type="project" value="UniProtKB-UniRule"/>
</dbReference>
<dbReference type="InterPro" id="IPR015946">
    <property type="entry name" value="KH_dom-like_a/b"/>
</dbReference>